<dbReference type="InterPro" id="IPR011042">
    <property type="entry name" value="6-blade_b-propeller_TolB-like"/>
</dbReference>
<keyword evidence="16" id="KW-1185">Reference proteome</keyword>
<evidence type="ECO:0000256" key="11">
    <source>
        <dbReference type="ARBA" id="ARBA00023180"/>
    </source>
</evidence>
<dbReference type="Gene3D" id="2.120.10.30">
    <property type="entry name" value="TolB, C-terminal domain"/>
    <property type="match status" value="2"/>
</dbReference>
<comment type="subcellular location">
    <subcellularLocation>
        <location evidence="1">Membrane</location>
        <topology evidence="1">Single-pass type I membrane protein</topology>
    </subcellularLocation>
</comment>
<evidence type="ECO:0000313" key="16">
    <source>
        <dbReference type="Proteomes" id="UP000230750"/>
    </source>
</evidence>
<keyword evidence="7" id="KW-1133">Transmembrane helix</keyword>
<dbReference type="SUPFAM" id="SSF57424">
    <property type="entry name" value="LDL receptor-like module"/>
    <property type="match status" value="1"/>
</dbReference>
<keyword evidence="5" id="KW-0732">Signal</keyword>
<keyword evidence="10" id="KW-0675">Receptor</keyword>
<dbReference type="SMART" id="SM00192">
    <property type="entry name" value="LDLa"/>
    <property type="match status" value="1"/>
</dbReference>
<dbReference type="PANTHER" id="PTHR46513">
    <property type="entry name" value="VITELLOGENIN RECEPTOR-LIKE PROTEIN-RELATED-RELATED"/>
    <property type="match status" value="1"/>
</dbReference>
<evidence type="ECO:0000256" key="6">
    <source>
        <dbReference type="ARBA" id="ARBA00022737"/>
    </source>
</evidence>
<dbReference type="PROSITE" id="PS01186">
    <property type="entry name" value="EGF_2"/>
    <property type="match status" value="1"/>
</dbReference>
<dbReference type="CDD" id="cd00112">
    <property type="entry name" value="LDLa"/>
    <property type="match status" value="1"/>
</dbReference>
<dbReference type="SMART" id="SM00135">
    <property type="entry name" value="LY"/>
    <property type="match status" value="3"/>
</dbReference>
<keyword evidence="3" id="KW-0254">Endocytosis</keyword>
<reference evidence="15 16" key="1">
    <citation type="journal article" date="2017" name="PLoS Biol.">
        <title>The sea cucumber genome provides insights into morphological evolution and visceral regeneration.</title>
        <authorList>
            <person name="Zhang X."/>
            <person name="Sun L."/>
            <person name="Yuan J."/>
            <person name="Sun Y."/>
            <person name="Gao Y."/>
            <person name="Zhang L."/>
            <person name="Li S."/>
            <person name="Dai H."/>
            <person name="Hamel J.F."/>
            <person name="Liu C."/>
            <person name="Yu Y."/>
            <person name="Liu S."/>
            <person name="Lin W."/>
            <person name="Guo K."/>
            <person name="Jin S."/>
            <person name="Xu P."/>
            <person name="Storey K.B."/>
            <person name="Huan P."/>
            <person name="Zhang T."/>
            <person name="Zhou Y."/>
            <person name="Zhang J."/>
            <person name="Lin C."/>
            <person name="Li X."/>
            <person name="Xing L."/>
            <person name="Huo D."/>
            <person name="Sun M."/>
            <person name="Wang L."/>
            <person name="Mercier A."/>
            <person name="Li F."/>
            <person name="Yang H."/>
            <person name="Xiang J."/>
        </authorList>
    </citation>
    <scope>NUCLEOTIDE SEQUENCE [LARGE SCALE GENOMIC DNA]</scope>
    <source>
        <strain evidence="15">Shaxun</strain>
        <tissue evidence="15">Muscle</tissue>
    </source>
</reference>
<evidence type="ECO:0000256" key="8">
    <source>
        <dbReference type="ARBA" id="ARBA00023136"/>
    </source>
</evidence>
<evidence type="ECO:0000256" key="12">
    <source>
        <dbReference type="PROSITE-ProRule" id="PRU00124"/>
    </source>
</evidence>
<dbReference type="InterPro" id="IPR050778">
    <property type="entry name" value="Cueball_EGF_LRP_Nidogen"/>
</dbReference>
<keyword evidence="9 12" id="KW-1015">Disulfide bond</keyword>
<evidence type="ECO:0000256" key="5">
    <source>
        <dbReference type="ARBA" id="ARBA00022729"/>
    </source>
</evidence>
<accession>A0A2G8LPS0</accession>
<dbReference type="EMBL" id="MRZV01000015">
    <property type="protein sequence ID" value="PIK62259.1"/>
    <property type="molecule type" value="Genomic_DNA"/>
</dbReference>
<dbReference type="GO" id="GO:0005509">
    <property type="term" value="F:calcium ion binding"/>
    <property type="evidence" value="ECO:0007669"/>
    <property type="project" value="InterPro"/>
</dbReference>
<dbReference type="InterPro" id="IPR000742">
    <property type="entry name" value="EGF"/>
</dbReference>
<dbReference type="PROSITE" id="PS50068">
    <property type="entry name" value="LDLRA_2"/>
    <property type="match status" value="1"/>
</dbReference>
<dbReference type="InterPro" id="IPR036055">
    <property type="entry name" value="LDL_receptor-like_sf"/>
</dbReference>
<dbReference type="Proteomes" id="UP000230750">
    <property type="component" value="Unassembled WGS sequence"/>
</dbReference>
<feature type="repeat" description="LDL-receptor class B" evidence="13">
    <location>
        <begin position="46"/>
        <end position="90"/>
    </location>
</feature>
<feature type="repeat" description="LDL-receptor class B" evidence="13">
    <location>
        <begin position="1"/>
        <end position="45"/>
    </location>
</feature>
<proteinExistence type="predicted"/>
<evidence type="ECO:0000256" key="1">
    <source>
        <dbReference type="ARBA" id="ARBA00004479"/>
    </source>
</evidence>
<keyword evidence="4" id="KW-0812">Transmembrane</keyword>
<dbReference type="SMART" id="SM00179">
    <property type="entry name" value="EGF_CA"/>
    <property type="match status" value="1"/>
</dbReference>
<dbReference type="Gene3D" id="2.10.25.10">
    <property type="entry name" value="Laminin"/>
    <property type="match status" value="1"/>
</dbReference>
<comment type="caution">
    <text evidence="12">Lacks conserved residue(s) required for the propagation of feature annotation.</text>
</comment>
<keyword evidence="11" id="KW-0325">Glycoprotein</keyword>
<evidence type="ECO:0000256" key="9">
    <source>
        <dbReference type="ARBA" id="ARBA00023157"/>
    </source>
</evidence>
<dbReference type="SUPFAM" id="SSF57196">
    <property type="entry name" value="EGF/Laminin"/>
    <property type="match status" value="1"/>
</dbReference>
<dbReference type="Pfam" id="PF07645">
    <property type="entry name" value="EGF_CA"/>
    <property type="match status" value="1"/>
</dbReference>
<keyword evidence="6" id="KW-0677">Repeat</keyword>
<dbReference type="InterPro" id="IPR049883">
    <property type="entry name" value="NOTCH1_EGF-like"/>
</dbReference>
<feature type="disulfide bond" evidence="12">
    <location>
        <begin position="178"/>
        <end position="196"/>
    </location>
</feature>
<dbReference type="PANTHER" id="PTHR46513:SF13">
    <property type="entry name" value="EGF-LIKE DOMAIN-CONTAINING PROTEIN"/>
    <property type="match status" value="1"/>
</dbReference>
<dbReference type="OrthoDB" id="4062651at2759"/>
<keyword evidence="8" id="KW-0472">Membrane</keyword>
<dbReference type="PROSITE" id="PS01187">
    <property type="entry name" value="EGF_CA"/>
    <property type="match status" value="1"/>
</dbReference>
<dbReference type="SUPFAM" id="SSF63825">
    <property type="entry name" value="YWTD domain"/>
    <property type="match status" value="2"/>
</dbReference>
<dbReference type="Gene3D" id="4.10.400.10">
    <property type="entry name" value="Low-density Lipoprotein Receptor"/>
    <property type="match status" value="1"/>
</dbReference>
<feature type="domain" description="EGF-like" evidence="14">
    <location>
        <begin position="247"/>
        <end position="261"/>
    </location>
</feature>
<name>A0A2G8LPS0_STIJA</name>
<keyword evidence="2" id="KW-0245">EGF-like domain</keyword>
<evidence type="ECO:0000256" key="13">
    <source>
        <dbReference type="PROSITE-ProRule" id="PRU00461"/>
    </source>
</evidence>
<dbReference type="GO" id="GO:0016020">
    <property type="term" value="C:membrane"/>
    <property type="evidence" value="ECO:0007669"/>
    <property type="project" value="UniProtKB-SubCell"/>
</dbReference>
<evidence type="ECO:0000256" key="2">
    <source>
        <dbReference type="ARBA" id="ARBA00022536"/>
    </source>
</evidence>
<dbReference type="InterPro" id="IPR000033">
    <property type="entry name" value="LDLR_classB_rpt"/>
</dbReference>
<dbReference type="InterPro" id="IPR001881">
    <property type="entry name" value="EGF-like_Ca-bd_dom"/>
</dbReference>
<organism evidence="15 16">
    <name type="scientific">Stichopus japonicus</name>
    <name type="common">Sea cucumber</name>
    <dbReference type="NCBI Taxonomy" id="307972"/>
    <lineage>
        <taxon>Eukaryota</taxon>
        <taxon>Metazoa</taxon>
        <taxon>Echinodermata</taxon>
        <taxon>Eleutherozoa</taxon>
        <taxon>Echinozoa</taxon>
        <taxon>Holothuroidea</taxon>
        <taxon>Aspidochirotacea</taxon>
        <taxon>Aspidochirotida</taxon>
        <taxon>Stichopodidae</taxon>
        <taxon>Apostichopus</taxon>
    </lineage>
</organism>
<dbReference type="PROSITE" id="PS51120">
    <property type="entry name" value="LDLRB"/>
    <property type="match status" value="2"/>
</dbReference>
<dbReference type="InterPro" id="IPR018097">
    <property type="entry name" value="EGF_Ca-bd_CS"/>
</dbReference>
<protein>
    <recommendedName>
        <fullName evidence="14">EGF-like domain-containing protein</fullName>
    </recommendedName>
</protein>
<dbReference type="FunFam" id="2.10.25.10:FF:000009">
    <property type="entry name" value="Low-density lipoprotein receptor isoform 1"/>
    <property type="match status" value="1"/>
</dbReference>
<dbReference type="Pfam" id="PF00057">
    <property type="entry name" value="Ldl_recept_a"/>
    <property type="match status" value="1"/>
</dbReference>
<evidence type="ECO:0000313" key="15">
    <source>
        <dbReference type="EMBL" id="PIK62259.1"/>
    </source>
</evidence>
<feature type="disulfide bond" evidence="12">
    <location>
        <begin position="171"/>
        <end position="183"/>
    </location>
</feature>
<evidence type="ECO:0000256" key="4">
    <source>
        <dbReference type="ARBA" id="ARBA00022692"/>
    </source>
</evidence>
<evidence type="ECO:0000256" key="3">
    <source>
        <dbReference type="ARBA" id="ARBA00022583"/>
    </source>
</evidence>
<dbReference type="InterPro" id="IPR002172">
    <property type="entry name" value="LDrepeatLR_classA_rpt"/>
</dbReference>
<dbReference type="FunFam" id="2.120.10.30:FF:000241">
    <property type="entry name" value="Low-density lipoprotein receptor-related protein 6"/>
    <property type="match status" value="1"/>
</dbReference>
<dbReference type="GO" id="GO:0006897">
    <property type="term" value="P:endocytosis"/>
    <property type="evidence" value="ECO:0007669"/>
    <property type="project" value="UniProtKB-KW"/>
</dbReference>
<dbReference type="Pfam" id="PF00058">
    <property type="entry name" value="Ldl_recept_b"/>
    <property type="match status" value="1"/>
</dbReference>
<dbReference type="STRING" id="307972.A0A2G8LPS0"/>
<evidence type="ECO:0000256" key="7">
    <source>
        <dbReference type="ARBA" id="ARBA00022989"/>
    </source>
</evidence>
<dbReference type="AlphaFoldDB" id="A0A2G8LPS0"/>
<gene>
    <name evidence="15" type="ORF">BSL78_00782</name>
</gene>
<evidence type="ECO:0000259" key="14">
    <source>
        <dbReference type="PROSITE" id="PS01186"/>
    </source>
</evidence>
<evidence type="ECO:0000256" key="10">
    <source>
        <dbReference type="ARBA" id="ARBA00023170"/>
    </source>
</evidence>
<sequence length="322" mass="36338">MYWSDWGSNPKIERAGMDGSSRKVIIDMNKTNITWPNGLAIDYYNDRLFWVDAKHHLLASCDFNGENINIVVMHSDVLRHPYDVVVFQDEVFWSDWQEPALRSVNKFTGEYQDYFEKYLRSPYPFGIAVWQNSTQPLGQNYCENSECDHIGVATPGRNCSCLRPEGQSIECADTEFTCMDGACIPSSQVNDSIAQCVDGDDEMNTVVCIHGYQPSTNGTCVDIDECKEWTLHKCSQECVNVIGSFLCRCSEGFELLNHTKCKALGSPPLILSVHDHSIRKFNITSNESILVYTDLANPAALDIAVKDGMLFWSDITDDTIMM</sequence>
<comment type="caution">
    <text evidence="15">The sequence shown here is derived from an EMBL/GenBank/DDBJ whole genome shotgun (WGS) entry which is preliminary data.</text>
</comment>